<dbReference type="GO" id="GO:0016740">
    <property type="term" value="F:transferase activity"/>
    <property type="evidence" value="ECO:0007669"/>
    <property type="project" value="UniProtKB-ARBA"/>
</dbReference>
<comment type="subcellular location">
    <subcellularLocation>
        <location evidence="1 9">Cytoplasm</location>
    </subcellularLocation>
</comment>
<dbReference type="Pfam" id="PF01336">
    <property type="entry name" value="tRNA_anti-codon"/>
    <property type="match status" value="1"/>
</dbReference>
<dbReference type="HOGENOM" id="CLU_004553_2_1_9"/>
<feature type="binding site" evidence="9">
    <location>
        <begin position="456"/>
        <end position="459"/>
    </location>
    <ligand>
        <name>ATP</name>
        <dbReference type="ChEBI" id="CHEBI:30616"/>
    </ligand>
</feature>
<dbReference type="PRINTS" id="PR01042">
    <property type="entry name" value="TRNASYNTHASP"/>
</dbReference>
<keyword evidence="6 9" id="KW-0067">ATP-binding</keyword>
<evidence type="ECO:0000256" key="6">
    <source>
        <dbReference type="ARBA" id="ARBA00022840"/>
    </source>
</evidence>
<comment type="function">
    <text evidence="9">Aspartyl-tRNA synthetase with relaxed tRNA specificity since it is able to aspartylate not only its cognate tRNA(Asp) but also tRNA(Asn). Reaction proceeds in two steps: L-aspartate is first activated by ATP to form Asp-AMP and then transferred to the acceptor end of tRNA(Asp/Asn).</text>
</comment>
<dbReference type="InterPro" id="IPR012340">
    <property type="entry name" value="NA-bd_OB-fold"/>
</dbReference>
<protein>
    <recommendedName>
        <fullName evidence="9">Aspartate--tRNA(Asp/Asn) ligase</fullName>
        <ecNumber evidence="9">6.1.1.23</ecNumber>
    </recommendedName>
    <alternativeName>
        <fullName evidence="9">Aspartyl-tRNA synthetase</fullName>
        <shortName evidence="9">AspRS</shortName>
    </alternativeName>
    <alternativeName>
        <fullName evidence="9">Non-discriminating aspartyl-tRNA synthetase</fullName>
        <shortName evidence="9">ND-AspRS</shortName>
    </alternativeName>
</protein>
<accession>C0D600</accession>
<reference evidence="12 13" key="1">
    <citation type="submission" date="2009-01" db="EMBL/GenBank/DDBJ databases">
        <authorList>
            <person name="Fulton L."/>
            <person name="Clifton S."/>
            <person name="Fulton B."/>
            <person name="Xu J."/>
            <person name="Minx P."/>
            <person name="Pepin K.H."/>
            <person name="Johnson M."/>
            <person name="Bhonagiri V."/>
            <person name="Nash W.E."/>
            <person name="Mardis E.R."/>
            <person name="Wilson R.K."/>
        </authorList>
    </citation>
    <scope>NUCLEOTIDE SEQUENCE [LARGE SCALE GENOMIC DNA]</scope>
    <source>
        <strain evidence="12 13">DSM 15981</strain>
    </source>
</reference>
<feature type="region of interest" description="Aspartate" evidence="9">
    <location>
        <begin position="240"/>
        <end position="243"/>
    </location>
</feature>
<dbReference type="GO" id="GO:0017101">
    <property type="term" value="C:aminoacyl-tRNA synthetase multienzyme complex"/>
    <property type="evidence" value="ECO:0007669"/>
    <property type="project" value="TreeGrafter"/>
</dbReference>
<dbReference type="GO" id="GO:0004815">
    <property type="term" value="F:aspartate-tRNA ligase activity"/>
    <property type="evidence" value="ECO:0007669"/>
    <property type="project" value="UniProtKB-UniRule"/>
</dbReference>
<keyword evidence="4 9" id="KW-0436">Ligase</keyword>
<dbReference type="InterPro" id="IPR045864">
    <property type="entry name" value="aa-tRNA-synth_II/BPL/LPL"/>
</dbReference>
<dbReference type="Gene3D" id="3.30.930.10">
    <property type="entry name" value="Bira Bifunctional Protein, Domain 2"/>
    <property type="match status" value="1"/>
</dbReference>
<feature type="binding site" evidence="9">
    <location>
        <position position="218"/>
    </location>
    <ligand>
        <name>L-aspartate</name>
        <dbReference type="ChEBI" id="CHEBI:29991"/>
    </ligand>
</feature>
<dbReference type="NCBIfam" id="NF003483">
    <property type="entry name" value="PRK05159.1"/>
    <property type="match status" value="1"/>
</dbReference>
<dbReference type="SUPFAM" id="SSF50249">
    <property type="entry name" value="Nucleic acid-binding proteins"/>
    <property type="match status" value="1"/>
</dbReference>
<keyword evidence="5 9" id="KW-0547">Nucleotide-binding</keyword>
<dbReference type="PANTHER" id="PTHR43450:SF1">
    <property type="entry name" value="ASPARTATE--TRNA LIGASE, CYTOPLASMIC"/>
    <property type="match status" value="1"/>
</dbReference>
<dbReference type="PROSITE" id="PS50862">
    <property type="entry name" value="AA_TRNA_LIGASE_II"/>
    <property type="match status" value="1"/>
</dbReference>
<evidence type="ECO:0000256" key="5">
    <source>
        <dbReference type="ARBA" id="ARBA00022741"/>
    </source>
</evidence>
<dbReference type="Pfam" id="PF00152">
    <property type="entry name" value="tRNA-synt_2"/>
    <property type="match status" value="1"/>
</dbReference>
<keyword evidence="7 9" id="KW-0648">Protein biosynthesis</keyword>
<comment type="catalytic activity">
    <reaction evidence="9">
        <text>tRNA(Asx) + L-aspartate + ATP = L-aspartyl-tRNA(Asx) + AMP + diphosphate</text>
        <dbReference type="Rhea" id="RHEA:18349"/>
        <dbReference type="Rhea" id="RHEA-COMP:9710"/>
        <dbReference type="Rhea" id="RHEA-COMP:9711"/>
        <dbReference type="ChEBI" id="CHEBI:29991"/>
        <dbReference type="ChEBI" id="CHEBI:30616"/>
        <dbReference type="ChEBI" id="CHEBI:33019"/>
        <dbReference type="ChEBI" id="CHEBI:78442"/>
        <dbReference type="ChEBI" id="CHEBI:78516"/>
        <dbReference type="ChEBI" id="CHEBI:456215"/>
        <dbReference type="EC" id="6.1.1.23"/>
    </reaction>
</comment>
<feature type="binding site" evidence="9">
    <location>
        <position position="408"/>
    </location>
    <ligand>
        <name>ATP</name>
        <dbReference type="ChEBI" id="CHEBI:30616"/>
    </ligand>
</feature>
<dbReference type="Gene3D" id="2.40.50.140">
    <property type="entry name" value="Nucleic acid-binding proteins"/>
    <property type="match status" value="1"/>
</dbReference>
<evidence type="ECO:0000256" key="3">
    <source>
        <dbReference type="ARBA" id="ARBA00022490"/>
    </source>
</evidence>
<feature type="domain" description="Aminoacyl-transfer RNA synthetases class-II family profile" evidence="11">
    <location>
        <begin position="185"/>
        <end position="485"/>
    </location>
</feature>
<evidence type="ECO:0000256" key="4">
    <source>
        <dbReference type="ARBA" id="ARBA00022598"/>
    </source>
</evidence>
<dbReference type="FunFam" id="3.30.930.10:FF:000038">
    <property type="entry name" value="Aspartate--tRNA ligase"/>
    <property type="match status" value="1"/>
</dbReference>
<dbReference type="GO" id="GO:0003723">
    <property type="term" value="F:RNA binding"/>
    <property type="evidence" value="ECO:0007669"/>
    <property type="project" value="TreeGrafter"/>
</dbReference>
<evidence type="ECO:0000313" key="13">
    <source>
        <dbReference type="Proteomes" id="UP000004756"/>
    </source>
</evidence>
<feature type="site" description="Important for tRNA non-discrimination" evidence="9">
    <location>
        <position position="132"/>
    </location>
</feature>
<evidence type="ECO:0000313" key="12">
    <source>
        <dbReference type="EMBL" id="EEG53244.1"/>
    </source>
</evidence>
<feature type="binding site" evidence="9">
    <location>
        <position position="411"/>
    </location>
    <ligand>
        <name>L-aspartate</name>
        <dbReference type="ChEBI" id="CHEBI:29991"/>
    </ligand>
</feature>
<dbReference type="HAMAP" id="MF_02075">
    <property type="entry name" value="Asp_tRNA_synth_type2"/>
    <property type="match status" value="1"/>
</dbReference>
<dbReference type="Proteomes" id="UP000004756">
    <property type="component" value="Unassembled WGS sequence"/>
</dbReference>
<feature type="region of interest" description="Disordered" evidence="10">
    <location>
        <begin position="11"/>
        <end position="31"/>
    </location>
</feature>
<evidence type="ECO:0000256" key="7">
    <source>
        <dbReference type="ARBA" id="ARBA00022917"/>
    </source>
</evidence>
<evidence type="ECO:0000256" key="1">
    <source>
        <dbReference type="ARBA" id="ARBA00004496"/>
    </source>
</evidence>
<organism evidence="12 13">
    <name type="scientific">[Clostridium] asparagiforme DSM 15981</name>
    <dbReference type="NCBI Taxonomy" id="518636"/>
    <lineage>
        <taxon>Bacteria</taxon>
        <taxon>Bacillati</taxon>
        <taxon>Bacillota</taxon>
        <taxon>Clostridia</taxon>
        <taxon>Lachnospirales</taxon>
        <taxon>Lachnospiraceae</taxon>
        <taxon>Enterocloster</taxon>
    </lineage>
</organism>
<dbReference type="AlphaFoldDB" id="C0D600"/>
<evidence type="ECO:0000256" key="2">
    <source>
        <dbReference type="ARBA" id="ARBA00005312"/>
    </source>
</evidence>
<dbReference type="PANTHER" id="PTHR43450">
    <property type="entry name" value="ASPARTYL-TRNA SYNTHETASE"/>
    <property type="match status" value="1"/>
</dbReference>
<evidence type="ECO:0000256" key="8">
    <source>
        <dbReference type="ARBA" id="ARBA00023146"/>
    </source>
</evidence>
<dbReference type="GO" id="GO:0005829">
    <property type="term" value="C:cytosol"/>
    <property type="evidence" value="ECO:0007669"/>
    <property type="project" value="TreeGrafter"/>
</dbReference>
<dbReference type="GO" id="GO:0050560">
    <property type="term" value="F:aspartate-tRNA(Asn) ligase activity"/>
    <property type="evidence" value="ECO:0007669"/>
    <property type="project" value="UniProtKB-EC"/>
</dbReference>
<comment type="similarity">
    <text evidence="2 9">Belongs to the class-II aminoacyl-tRNA synthetase family. Type 2 subfamily.</text>
</comment>
<gene>
    <name evidence="9 12" type="primary">aspS</name>
    <name evidence="12" type="ORF">CLOSTASPAR_04696</name>
</gene>
<dbReference type="InterPro" id="IPR004365">
    <property type="entry name" value="NA-bd_OB_tRNA"/>
</dbReference>
<feature type="binding site" evidence="9">
    <location>
        <position position="415"/>
    </location>
    <ligand>
        <name>L-aspartate</name>
        <dbReference type="ChEBI" id="CHEBI:29991"/>
    </ligand>
</feature>
<comment type="subunit">
    <text evidence="9">Homodimer.</text>
</comment>
<keyword evidence="13" id="KW-1185">Reference proteome</keyword>
<keyword evidence="3 9" id="KW-0963">Cytoplasm</keyword>
<evidence type="ECO:0000256" key="9">
    <source>
        <dbReference type="HAMAP-Rule" id="MF_02075"/>
    </source>
</evidence>
<dbReference type="InterPro" id="IPR004523">
    <property type="entry name" value="Asp-tRNA_synthase_2"/>
</dbReference>
<reference evidence="12 13" key="2">
    <citation type="submission" date="2009-02" db="EMBL/GenBank/DDBJ databases">
        <title>Draft genome sequence of Clostridium asparagiforme (DSM 15981).</title>
        <authorList>
            <person name="Sudarsanam P."/>
            <person name="Ley R."/>
            <person name="Guruge J."/>
            <person name="Turnbaugh P.J."/>
            <person name="Mahowald M."/>
            <person name="Liep D."/>
            <person name="Gordon J."/>
        </authorList>
    </citation>
    <scope>NUCLEOTIDE SEQUENCE [LARGE SCALE GENOMIC DNA]</scope>
    <source>
        <strain evidence="12 13">DSM 15981</strain>
    </source>
</reference>
<dbReference type="GO" id="GO:0140096">
    <property type="term" value="F:catalytic activity, acting on a protein"/>
    <property type="evidence" value="ECO:0007669"/>
    <property type="project" value="UniProtKB-ARBA"/>
</dbReference>
<dbReference type="EC" id="6.1.1.23" evidence="9"/>
<sequence length="485" mass="55195">MYSGAGFFDARDAAPDPGGRLQPHPESIQETNPLVCRNEVDTMEFIEGVREKAVTEIRQIMSGGCEGREVRVNGAIHTIRSMGEVAFVVLRKAGGLVQCVYEEGLTNFDIRDLKEESAVEVTGTVKREERAPGGFEIRLKELRVLSKPAAPLPIAVSKWKLNTSLETKLALRPVSLRNLRERAKFKIQEGIVRGFRDYLLGQGFTEIRTPKIVARGAEGGSNVFKLDYFGKKAELGQSPQFYKQTMVGVYDRVFEAAPVFRAEKHNTTRHLNEYTSLDFEMGYIDGFEDIMDMETGMLQFVMGLLGREYKKELDLLGVTLPDVSRIPAVRFDRAKELAAEKYHRKIRNPYDLEPEEELLIGRYFKEEYGSDFVFVTHYPSKKRPFYAMDDPADPKYTLSFDLLFKGLEVTTGGQRIHDYGEILRKMEKRGMDPEDIASYLMIFKYGMPPHGGLGIGLERLTMRLLDEQNVRETALFPRDVTRLEP</sequence>
<feature type="binding site" evidence="9">
    <location>
        <begin position="261"/>
        <end position="263"/>
    </location>
    <ligand>
        <name>ATP</name>
        <dbReference type="ChEBI" id="CHEBI:30616"/>
    </ligand>
</feature>
<feature type="binding site" evidence="9">
    <location>
        <begin position="269"/>
        <end position="271"/>
    </location>
    <ligand>
        <name>ATP</name>
        <dbReference type="ChEBI" id="CHEBI:30616"/>
    </ligand>
</feature>
<proteinExistence type="inferred from homology"/>
<dbReference type="SUPFAM" id="SSF55681">
    <property type="entry name" value="Class II aaRS and biotin synthetases"/>
    <property type="match status" value="1"/>
</dbReference>
<dbReference type="EMBL" id="ACCJ01000387">
    <property type="protein sequence ID" value="EEG53244.1"/>
    <property type="molecule type" value="Genomic_DNA"/>
</dbReference>
<dbReference type="InterPro" id="IPR002312">
    <property type="entry name" value="Asp/Asn-tRNA-synth_IIb"/>
</dbReference>
<dbReference type="InterPro" id="IPR004364">
    <property type="entry name" value="Aa-tRNA-synt_II"/>
</dbReference>
<feature type="binding site" evidence="9">
    <location>
        <position position="261"/>
    </location>
    <ligand>
        <name>L-aspartate</name>
        <dbReference type="ChEBI" id="CHEBI:29991"/>
    </ligand>
</feature>
<comment type="caution">
    <text evidence="12">The sequence shown here is derived from an EMBL/GenBank/DDBJ whole genome shotgun (WGS) entry which is preliminary data.</text>
</comment>
<name>C0D600_9FIRM</name>
<evidence type="ECO:0000256" key="10">
    <source>
        <dbReference type="SAM" id="MobiDB-lite"/>
    </source>
</evidence>
<keyword evidence="8 9" id="KW-0030">Aminoacyl-tRNA synthetase</keyword>
<dbReference type="GO" id="GO:0006422">
    <property type="term" value="P:aspartyl-tRNA aminoacylation"/>
    <property type="evidence" value="ECO:0007669"/>
    <property type="project" value="UniProtKB-UniRule"/>
</dbReference>
<dbReference type="GO" id="GO:0005524">
    <property type="term" value="F:ATP binding"/>
    <property type="evidence" value="ECO:0007669"/>
    <property type="project" value="UniProtKB-UniRule"/>
</dbReference>
<evidence type="ECO:0000259" key="11">
    <source>
        <dbReference type="PROSITE" id="PS50862"/>
    </source>
</evidence>
<dbReference type="InterPro" id="IPR006195">
    <property type="entry name" value="aa-tRNA-synth_II"/>
</dbReference>
<dbReference type="NCBIfam" id="TIGR00458">
    <property type="entry name" value="aspS_nondisc"/>
    <property type="match status" value="1"/>
</dbReference>